<accession>A0AAV2G4G0</accession>
<dbReference type="Proteomes" id="UP001497516">
    <property type="component" value="Chromosome 7"/>
</dbReference>
<dbReference type="AlphaFoldDB" id="A0AAV2G4G0"/>
<evidence type="ECO:0000313" key="2">
    <source>
        <dbReference type="Proteomes" id="UP001497516"/>
    </source>
</evidence>
<name>A0AAV2G4G0_9ROSI</name>
<reference evidence="1 2" key="1">
    <citation type="submission" date="2024-04" db="EMBL/GenBank/DDBJ databases">
        <authorList>
            <person name="Fracassetti M."/>
        </authorList>
    </citation>
    <scope>NUCLEOTIDE SEQUENCE [LARGE SCALE GENOMIC DNA]</scope>
</reference>
<dbReference type="EMBL" id="OZ034820">
    <property type="protein sequence ID" value="CAL1404510.1"/>
    <property type="molecule type" value="Genomic_DNA"/>
</dbReference>
<keyword evidence="2" id="KW-1185">Reference proteome</keyword>
<gene>
    <name evidence="1" type="ORF">LTRI10_LOCUS44359</name>
</gene>
<evidence type="ECO:0000313" key="1">
    <source>
        <dbReference type="EMBL" id="CAL1404510.1"/>
    </source>
</evidence>
<sequence length="118" mass="12187">MAAASALPTVSPLSSFVSKASTTTMMISCVVVVKAPKRSAPLCSWRAADDQKQYSTDGGLIPYPIFGKAVDRKCSTGAGGGDGGLIPYPIFGKGCQKKDSIEGDGGLIPYPIFGKAQK</sequence>
<organism evidence="1 2">
    <name type="scientific">Linum trigynum</name>
    <dbReference type="NCBI Taxonomy" id="586398"/>
    <lineage>
        <taxon>Eukaryota</taxon>
        <taxon>Viridiplantae</taxon>
        <taxon>Streptophyta</taxon>
        <taxon>Embryophyta</taxon>
        <taxon>Tracheophyta</taxon>
        <taxon>Spermatophyta</taxon>
        <taxon>Magnoliopsida</taxon>
        <taxon>eudicotyledons</taxon>
        <taxon>Gunneridae</taxon>
        <taxon>Pentapetalae</taxon>
        <taxon>rosids</taxon>
        <taxon>fabids</taxon>
        <taxon>Malpighiales</taxon>
        <taxon>Linaceae</taxon>
        <taxon>Linum</taxon>
    </lineage>
</organism>
<proteinExistence type="predicted"/>
<protein>
    <submittedName>
        <fullName evidence="1">Uncharacterized protein</fullName>
    </submittedName>
</protein>